<reference evidence="1" key="1">
    <citation type="submission" date="2023-04" db="EMBL/GenBank/DDBJ databases">
        <title>A chromosome-level genome assembly of the parasitoid wasp Eretmocerus hayati.</title>
        <authorList>
            <person name="Zhong Y."/>
            <person name="Liu S."/>
            <person name="Liu Y."/>
        </authorList>
    </citation>
    <scope>NUCLEOTIDE SEQUENCE</scope>
    <source>
        <strain evidence="1">ZJU_SS_LIU_2023</strain>
    </source>
</reference>
<keyword evidence="2" id="KW-1185">Reference proteome</keyword>
<evidence type="ECO:0000313" key="1">
    <source>
        <dbReference type="EMBL" id="KAJ8678587.1"/>
    </source>
</evidence>
<gene>
    <name evidence="1" type="ORF">QAD02_014374</name>
</gene>
<evidence type="ECO:0000313" key="2">
    <source>
        <dbReference type="Proteomes" id="UP001239111"/>
    </source>
</evidence>
<protein>
    <submittedName>
        <fullName evidence="1">Uncharacterized protein</fullName>
    </submittedName>
</protein>
<organism evidence="1 2">
    <name type="scientific">Eretmocerus hayati</name>
    <dbReference type="NCBI Taxonomy" id="131215"/>
    <lineage>
        <taxon>Eukaryota</taxon>
        <taxon>Metazoa</taxon>
        <taxon>Ecdysozoa</taxon>
        <taxon>Arthropoda</taxon>
        <taxon>Hexapoda</taxon>
        <taxon>Insecta</taxon>
        <taxon>Pterygota</taxon>
        <taxon>Neoptera</taxon>
        <taxon>Endopterygota</taxon>
        <taxon>Hymenoptera</taxon>
        <taxon>Apocrita</taxon>
        <taxon>Proctotrupomorpha</taxon>
        <taxon>Chalcidoidea</taxon>
        <taxon>Aphelinidae</taxon>
        <taxon>Aphelininae</taxon>
        <taxon>Eretmocerus</taxon>
    </lineage>
</organism>
<dbReference type="Proteomes" id="UP001239111">
    <property type="component" value="Chromosome 2"/>
</dbReference>
<name>A0ACC2P5C9_9HYME</name>
<sequence length="968" mass="105993">MTSFDERRPSLWRLCLIVLVLRSLGGVCRSTAGAAVSPVISPLTGSSLQRKVLGQEIGSPSELAWQAWLLVENKHGAHQNLGLDSSNILRRITPKSIFIAPELSCPSGSSPDGKGGCKLDPIKIDEDAQRQFWLKRLNALYGKQNANKTKKPGEPGMGPLQINIPISALGVPIKPPASANDSDVTERPLVVEPPISTPSPPSLPDKNHSSDPQSVDREAIPVVVSQQSFHHGNDSGSSSQDAVAVVIYELQNNETTREPIQEQPQSENKPATPEFQGYSSHGPSTTDRYVVSHEEEAVVPVTEIKDELNETMSSGMVNYKIDSKLEIISNQSSGLVQLHTVNSTKAGNEERLDYDSDTSDVTSPAVVLLTNPTRLPLDSSSQIKSGSVELSSADPSSDEEKSEENENTTIQMIENETKLDLDSSIQTVIPLETRASTTTSRPAVQKDVEDEDGDTAYIDQETSSEHHSTVKQGDYGETTYQDDLDDFVETEDELLRAGEASMMVTAQQSFDRFKDHVRFPSTLTSLEELAATTLIDFSTEASTAAKDVSQSIGGVTDKTPMSDLSDYTKEELKDPPTTEVPGTTRTTDVEDASDATMVPTRSTRIEGLSETTSTATLPVIPASSSSHLSSVTEPSMTESSAVFHTQGAVITEDDVETMEPELTYMTESVRDVTTTLDSRQRVTEPTKTTRISHAPEAFGSVNLQSALPPFAEIRRISPDELARERLFLNTKNEQYFFKNDAISDVDNDRDTDDEDEDGKHSIPSEFRDQMQSDSRRPPSFSAVSEDESAAASISSPRFAEIHRPQQQQQQRGFARYPSDEVNSIHSQDSYKDHLRSSYRSRDPFVTGVGGSVGSSSSTKSSVSSRLKPVGPNQWRPSSGFGALPEHQQRHDQRQQKQKPMLLRFWKRMPLVRDLSFYPGTSYGSHNDPIGGGKVQLTPPTTTRRQQLGGNHKDATPYESVNRLPSIGG</sequence>
<comment type="caution">
    <text evidence="1">The sequence shown here is derived from an EMBL/GenBank/DDBJ whole genome shotgun (WGS) entry which is preliminary data.</text>
</comment>
<accession>A0ACC2P5C9</accession>
<proteinExistence type="predicted"/>
<dbReference type="EMBL" id="CM056742">
    <property type="protein sequence ID" value="KAJ8678587.1"/>
    <property type="molecule type" value="Genomic_DNA"/>
</dbReference>